<keyword evidence="3" id="KW-1185">Reference proteome</keyword>
<name>A0ABP6KLA6_9ACTN</name>
<protein>
    <recommendedName>
        <fullName evidence="4">Repetin</fullName>
    </recommendedName>
</protein>
<dbReference type="EMBL" id="BAAAWD010000007">
    <property type="protein sequence ID" value="GAA3009253.1"/>
    <property type="molecule type" value="Genomic_DNA"/>
</dbReference>
<evidence type="ECO:0000313" key="3">
    <source>
        <dbReference type="Proteomes" id="UP001499930"/>
    </source>
</evidence>
<gene>
    <name evidence="2" type="ORF">GCM10017559_34640</name>
</gene>
<accession>A0ABP6KLA6</accession>
<feature type="signal peptide" evidence="1">
    <location>
        <begin position="1"/>
        <end position="25"/>
    </location>
</feature>
<sequence>MIRAGITAVALSLATVATIGTSASAASSATSKDPQWRVSGTAKIHFEPAAGDDITFTIAARGVFTEAKGTVKVEHYLADGNGGGFEAEVDCLVAGGPVATVTAVITTSTSFPVGDRIAVSVYDGGTDRSGGGRDRIGWNWSVPTGAVQPCMAPATFATVKRGGFTVVGKGWPAPPAPPAQTGTGK</sequence>
<keyword evidence="1" id="KW-0732">Signal</keyword>
<reference evidence="3" key="1">
    <citation type="journal article" date="2019" name="Int. J. Syst. Evol. Microbiol.">
        <title>The Global Catalogue of Microorganisms (GCM) 10K type strain sequencing project: providing services to taxonomists for standard genome sequencing and annotation.</title>
        <authorList>
            <consortium name="The Broad Institute Genomics Platform"/>
            <consortium name="The Broad Institute Genome Sequencing Center for Infectious Disease"/>
            <person name="Wu L."/>
            <person name="Ma J."/>
        </authorList>
    </citation>
    <scope>NUCLEOTIDE SEQUENCE [LARGE SCALE GENOMIC DNA]</scope>
    <source>
        <strain evidence="3">JCM 3106</strain>
    </source>
</reference>
<comment type="caution">
    <text evidence="2">The sequence shown here is derived from an EMBL/GenBank/DDBJ whole genome shotgun (WGS) entry which is preliminary data.</text>
</comment>
<evidence type="ECO:0000256" key="1">
    <source>
        <dbReference type="SAM" id="SignalP"/>
    </source>
</evidence>
<feature type="chain" id="PRO_5046256470" description="Repetin" evidence="1">
    <location>
        <begin position="26"/>
        <end position="185"/>
    </location>
</feature>
<organism evidence="2 3">
    <name type="scientific">Streptosporangium longisporum</name>
    <dbReference type="NCBI Taxonomy" id="46187"/>
    <lineage>
        <taxon>Bacteria</taxon>
        <taxon>Bacillati</taxon>
        <taxon>Actinomycetota</taxon>
        <taxon>Actinomycetes</taxon>
        <taxon>Streptosporangiales</taxon>
        <taxon>Streptosporangiaceae</taxon>
        <taxon>Streptosporangium</taxon>
    </lineage>
</organism>
<evidence type="ECO:0000313" key="2">
    <source>
        <dbReference type="EMBL" id="GAA3009253.1"/>
    </source>
</evidence>
<dbReference type="Proteomes" id="UP001499930">
    <property type="component" value="Unassembled WGS sequence"/>
</dbReference>
<proteinExistence type="predicted"/>
<evidence type="ECO:0008006" key="4">
    <source>
        <dbReference type="Google" id="ProtNLM"/>
    </source>
</evidence>